<protein>
    <recommendedName>
        <fullName evidence="1">AMP-dependent synthetase/ligase domain-containing protein</fullName>
    </recommendedName>
</protein>
<name>A0A177TWW3_9BASI</name>
<dbReference type="Pfam" id="PF00501">
    <property type="entry name" value="AMP-binding"/>
    <property type="match status" value="1"/>
</dbReference>
<dbReference type="Proteomes" id="UP000077521">
    <property type="component" value="Unassembled WGS sequence"/>
</dbReference>
<evidence type="ECO:0000313" key="3">
    <source>
        <dbReference type="Proteomes" id="UP000077521"/>
    </source>
</evidence>
<dbReference type="InterPro" id="IPR042099">
    <property type="entry name" value="ANL_N_sf"/>
</dbReference>
<gene>
    <name evidence="2" type="ORF">A4X13_0g5152</name>
</gene>
<reference evidence="2" key="1">
    <citation type="submission" date="2016-04" db="EMBL/GenBank/DDBJ databases">
        <authorList>
            <person name="Nguyen H.D."/>
            <person name="Samba Siva P."/>
            <person name="Cullis J."/>
            <person name="Levesque C.A."/>
            <person name="Hambleton S."/>
        </authorList>
    </citation>
    <scope>NUCLEOTIDE SEQUENCE</scope>
    <source>
        <strain evidence="2">DAOMC 236416</strain>
    </source>
</reference>
<evidence type="ECO:0000259" key="1">
    <source>
        <dbReference type="Pfam" id="PF00501"/>
    </source>
</evidence>
<dbReference type="AlphaFoldDB" id="A0A177TWW3"/>
<accession>A0A177TWW3</accession>
<feature type="domain" description="AMP-dependent synthetase/ligase" evidence="1">
    <location>
        <begin position="26"/>
        <end position="122"/>
    </location>
</feature>
<dbReference type="EMBL" id="LWDF02000379">
    <property type="protein sequence ID" value="KAE8249592.1"/>
    <property type="molecule type" value="Genomic_DNA"/>
</dbReference>
<dbReference type="InterPro" id="IPR000873">
    <property type="entry name" value="AMP-dep_synth/lig_dom"/>
</dbReference>
<dbReference type="Gene3D" id="3.40.50.12780">
    <property type="entry name" value="N-terminal domain of ligase-like"/>
    <property type="match status" value="1"/>
</dbReference>
<sequence>MSLITSLYGSQTAQNGWQVSLLDARTAATVSRARLHLDALRVARSLHDGGLLRGRNAENTVLLHLPNCLPFVPLLLGALTVRATVALGEPGLSTDDLANLLRKSRPQVIFTSTGTSGEDAIGAALDQILSSSGDDPSKRWANDLVQAHRLTIATRLHPSELAPYKNRRIWTVNTDADYYGTSFILRVPTAPATAYRADSQDWTVLLLPPPGHKHAGNQEFDQVDSMTLRGSPRLPFKMSQLSAPASDSVAFITFVSGDWRTWTHDAAIEVVRAITSHSALATAAGNPSPWLSSLSWSNPEGLFGQVLASLINSTSLLVLPRGSEAKGQIQQLQHLISTQSASIAHVHTVEEAESVAAANLPALRAIAVAEDTTHTKAGSLPLLSIGRLLASKNASKKSKL</sequence>
<comment type="caution">
    <text evidence="2">The sequence shown here is derived from an EMBL/GenBank/DDBJ whole genome shotgun (WGS) entry which is preliminary data.</text>
</comment>
<organism evidence="2 3">
    <name type="scientific">Tilletia indica</name>
    <dbReference type="NCBI Taxonomy" id="43049"/>
    <lineage>
        <taxon>Eukaryota</taxon>
        <taxon>Fungi</taxon>
        <taxon>Dikarya</taxon>
        <taxon>Basidiomycota</taxon>
        <taxon>Ustilaginomycotina</taxon>
        <taxon>Exobasidiomycetes</taxon>
        <taxon>Tilletiales</taxon>
        <taxon>Tilletiaceae</taxon>
        <taxon>Tilletia</taxon>
    </lineage>
</organism>
<keyword evidence="3" id="KW-1185">Reference proteome</keyword>
<evidence type="ECO:0000313" key="2">
    <source>
        <dbReference type="EMBL" id="KAE8249592.1"/>
    </source>
</evidence>
<reference evidence="2" key="2">
    <citation type="journal article" date="2019" name="IMA Fungus">
        <title>Genome sequencing and comparison of five Tilletia species to identify candidate genes for the detection of regulated species infecting wheat.</title>
        <authorList>
            <person name="Nguyen H.D.T."/>
            <person name="Sultana T."/>
            <person name="Kesanakurti P."/>
            <person name="Hambleton S."/>
        </authorList>
    </citation>
    <scope>NUCLEOTIDE SEQUENCE</scope>
    <source>
        <strain evidence="2">DAOMC 236416</strain>
    </source>
</reference>
<dbReference type="SUPFAM" id="SSF56801">
    <property type="entry name" value="Acetyl-CoA synthetase-like"/>
    <property type="match status" value="1"/>
</dbReference>
<proteinExistence type="predicted"/>